<evidence type="ECO:0000313" key="2">
    <source>
        <dbReference type="Ensembl" id="ENSACOP00000014031.1"/>
    </source>
</evidence>
<reference evidence="2" key="1">
    <citation type="submission" date="2025-08" db="UniProtKB">
        <authorList>
            <consortium name="Ensembl"/>
        </authorList>
    </citation>
    <scope>IDENTIFICATION</scope>
</reference>
<evidence type="ECO:0000256" key="1">
    <source>
        <dbReference type="SAM" id="SignalP"/>
    </source>
</evidence>
<dbReference type="Proteomes" id="UP000694522">
    <property type="component" value="Unplaced"/>
</dbReference>
<feature type="signal peptide" evidence="1">
    <location>
        <begin position="1"/>
        <end position="29"/>
    </location>
</feature>
<evidence type="ECO:0000313" key="3">
    <source>
        <dbReference type="Proteomes" id="UP000694522"/>
    </source>
</evidence>
<reference evidence="2" key="2">
    <citation type="submission" date="2025-09" db="UniProtKB">
        <authorList>
            <consortium name="Ensembl"/>
        </authorList>
    </citation>
    <scope>IDENTIFICATION</scope>
</reference>
<dbReference type="AlphaFoldDB" id="A0A8B9FVE0"/>
<name>A0A8B9FVE0_9PSIT</name>
<keyword evidence="3" id="KW-1185">Reference proteome</keyword>
<feature type="chain" id="PRO_5034443556" evidence="1">
    <location>
        <begin position="30"/>
        <end position="86"/>
    </location>
</feature>
<proteinExistence type="predicted"/>
<organism evidence="2 3">
    <name type="scientific">Amazona collaria</name>
    <name type="common">yellow-billed parrot</name>
    <dbReference type="NCBI Taxonomy" id="241587"/>
    <lineage>
        <taxon>Eukaryota</taxon>
        <taxon>Metazoa</taxon>
        <taxon>Chordata</taxon>
        <taxon>Craniata</taxon>
        <taxon>Vertebrata</taxon>
        <taxon>Euteleostomi</taxon>
        <taxon>Archelosauria</taxon>
        <taxon>Archosauria</taxon>
        <taxon>Dinosauria</taxon>
        <taxon>Saurischia</taxon>
        <taxon>Theropoda</taxon>
        <taxon>Coelurosauria</taxon>
        <taxon>Aves</taxon>
        <taxon>Neognathae</taxon>
        <taxon>Neoaves</taxon>
        <taxon>Telluraves</taxon>
        <taxon>Australaves</taxon>
        <taxon>Psittaciformes</taxon>
        <taxon>Psittacidae</taxon>
        <taxon>Amazona</taxon>
    </lineage>
</organism>
<accession>A0A8B9FVE0</accession>
<sequence length="86" mass="8971">MAPGGCGGRGLFFGAAVLFLAVLLGPAACISSLPWAGSPGEPRSRVQVLGGSNWSLVLQGQWMLDPYRDAPVREEKGQAVPAFSSR</sequence>
<keyword evidence="1" id="KW-0732">Signal</keyword>
<protein>
    <submittedName>
        <fullName evidence="2">Uncharacterized protein</fullName>
    </submittedName>
</protein>
<dbReference type="Ensembl" id="ENSACOT00000014524.1">
    <property type="protein sequence ID" value="ENSACOP00000014031.1"/>
    <property type="gene ID" value="ENSACOG00000009752.1"/>
</dbReference>